<dbReference type="EMBL" id="REGN01002078">
    <property type="protein sequence ID" value="RNA30542.1"/>
    <property type="molecule type" value="Genomic_DNA"/>
</dbReference>
<sequence length="126" mass="15055">MKIKRFFMSYNPDSVKDFETLKKYVKLIAKPKALWSDHLIPSAAKCISTNIGWRKFQDFLKRDRGNREFTEQEELEAHDELRRIYLEMSGYQPADEHEPPEDDDIIWIECPEERENKENLGSIGYR</sequence>
<comment type="caution">
    <text evidence="1">The sequence shown here is derived from an EMBL/GenBank/DDBJ whole genome shotgun (WGS) entry which is preliminary data.</text>
</comment>
<reference evidence="1 2" key="1">
    <citation type="journal article" date="2018" name="Sci. Rep.">
        <title>Genomic signatures of local adaptation to the degree of environmental predictability in rotifers.</title>
        <authorList>
            <person name="Franch-Gras L."/>
            <person name="Hahn C."/>
            <person name="Garcia-Roger E.M."/>
            <person name="Carmona M.J."/>
            <person name="Serra M."/>
            <person name="Gomez A."/>
        </authorList>
    </citation>
    <scope>NUCLEOTIDE SEQUENCE [LARGE SCALE GENOMIC DNA]</scope>
    <source>
        <strain evidence="1">HYR1</strain>
    </source>
</reference>
<organism evidence="1 2">
    <name type="scientific">Brachionus plicatilis</name>
    <name type="common">Marine rotifer</name>
    <name type="synonym">Brachionus muelleri</name>
    <dbReference type="NCBI Taxonomy" id="10195"/>
    <lineage>
        <taxon>Eukaryota</taxon>
        <taxon>Metazoa</taxon>
        <taxon>Spiralia</taxon>
        <taxon>Gnathifera</taxon>
        <taxon>Rotifera</taxon>
        <taxon>Eurotatoria</taxon>
        <taxon>Monogononta</taxon>
        <taxon>Pseudotrocha</taxon>
        <taxon>Ploima</taxon>
        <taxon>Brachionidae</taxon>
        <taxon>Brachionus</taxon>
    </lineage>
</organism>
<name>A0A3M7S444_BRAPC</name>
<evidence type="ECO:0000313" key="2">
    <source>
        <dbReference type="Proteomes" id="UP000276133"/>
    </source>
</evidence>
<proteinExistence type="predicted"/>
<dbReference type="AlphaFoldDB" id="A0A3M7S444"/>
<gene>
    <name evidence="1" type="ORF">BpHYR1_052190</name>
</gene>
<protein>
    <submittedName>
        <fullName evidence="1">Uncharacterized protein</fullName>
    </submittedName>
</protein>
<keyword evidence="2" id="KW-1185">Reference proteome</keyword>
<dbReference type="Proteomes" id="UP000276133">
    <property type="component" value="Unassembled WGS sequence"/>
</dbReference>
<evidence type="ECO:0000313" key="1">
    <source>
        <dbReference type="EMBL" id="RNA30542.1"/>
    </source>
</evidence>
<accession>A0A3M7S444</accession>